<sequence>MSFFTCLGTLSQSRSSSFNFSTLPMPGRGSNSAKDGRDQMIFSRYGGIGGSTQSISPPPPPPHASPRFLLLLPAGGGAAPDPPTQAPHHRISPEPPTDHCITAVSASPPGRRRRWSRHPRAPGAPKETPSLLEQTTAGRKLITSGRKRTAAEC</sequence>
<proteinExistence type="predicted"/>
<name>A0A0E0PWZ1_ORYRU</name>
<feature type="region of interest" description="Disordered" evidence="1">
    <location>
        <begin position="42"/>
        <end position="153"/>
    </location>
</feature>
<reference evidence="2" key="2">
    <citation type="submission" date="2015-06" db="UniProtKB">
        <authorList>
            <consortium name="EnsemblPlants"/>
        </authorList>
    </citation>
    <scope>IDENTIFICATION</scope>
</reference>
<dbReference type="Gramene" id="ORUFI06G13160.2">
    <property type="protein sequence ID" value="ORUFI06G13160.2"/>
    <property type="gene ID" value="ORUFI06G13160"/>
</dbReference>
<evidence type="ECO:0000256" key="1">
    <source>
        <dbReference type="SAM" id="MobiDB-lite"/>
    </source>
</evidence>
<feature type="compositionally biased region" description="Basic residues" evidence="1">
    <location>
        <begin position="110"/>
        <end position="120"/>
    </location>
</feature>
<protein>
    <submittedName>
        <fullName evidence="2">Uncharacterized protein</fullName>
    </submittedName>
</protein>
<dbReference type="AlphaFoldDB" id="A0A0E0PWZ1"/>
<evidence type="ECO:0000313" key="2">
    <source>
        <dbReference type="EnsemblPlants" id="ORUFI06G13160.2"/>
    </source>
</evidence>
<evidence type="ECO:0000313" key="3">
    <source>
        <dbReference type="Proteomes" id="UP000008022"/>
    </source>
</evidence>
<accession>A0A0E0PWZ1</accession>
<dbReference type="Proteomes" id="UP000008022">
    <property type="component" value="Unassembled WGS sequence"/>
</dbReference>
<reference evidence="3" key="1">
    <citation type="submission" date="2013-06" db="EMBL/GenBank/DDBJ databases">
        <authorList>
            <person name="Zhao Q."/>
        </authorList>
    </citation>
    <scope>NUCLEOTIDE SEQUENCE</scope>
    <source>
        <strain evidence="3">cv. W1943</strain>
    </source>
</reference>
<feature type="region of interest" description="Disordered" evidence="1">
    <location>
        <begin position="17"/>
        <end position="36"/>
    </location>
</feature>
<organism evidence="2 3">
    <name type="scientific">Oryza rufipogon</name>
    <name type="common">Brownbeard rice</name>
    <name type="synonym">Asian wild rice</name>
    <dbReference type="NCBI Taxonomy" id="4529"/>
    <lineage>
        <taxon>Eukaryota</taxon>
        <taxon>Viridiplantae</taxon>
        <taxon>Streptophyta</taxon>
        <taxon>Embryophyta</taxon>
        <taxon>Tracheophyta</taxon>
        <taxon>Spermatophyta</taxon>
        <taxon>Magnoliopsida</taxon>
        <taxon>Liliopsida</taxon>
        <taxon>Poales</taxon>
        <taxon>Poaceae</taxon>
        <taxon>BOP clade</taxon>
        <taxon>Oryzoideae</taxon>
        <taxon>Oryzeae</taxon>
        <taxon>Oryzinae</taxon>
        <taxon>Oryza</taxon>
    </lineage>
</organism>
<keyword evidence="3" id="KW-1185">Reference proteome</keyword>
<dbReference type="EnsemblPlants" id="ORUFI06G13160.2">
    <property type="protein sequence ID" value="ORUFI06G13160.2"/>
    <property type="gene ID" value="ORUFI06G13160"/>
</dbReference>